<dbReference type="InterPro" id="IPR036390">
    <property type="entry name" value="WH_DNA-bd_sf"/>
</dbReference>
<dbReference type="GO" id="GO:0005829">
    <property type="term" value="C:cytosol"/>
    <property type="evidence" value="ECO:0007669"/>
    <property type="project" value="TreeGrafter"/>
</dbReference>
<dbReference type="PROSITE" id="PS50042">
    <property type="entry name" value="CNMP_BINDING_3"/>
    <property type="match status" value="1"/>
</dbReference>
<feature type="domain" description="HTH crp-type" evidence="5">
    <location>
        <begin position="158"/>
        <end position="231"/>
    </location>
</feature>
<evidence type="ECO:0000313" key="7">
    <source>
        <dbReference type="Proteomes" id="UP000031518"/>
    </source>
</evidence>
<evidence type="ECO:0000256" key="1">
    <source>
        <dbReference type="ARBA" id="ARBA00023015"/>
    </source>
</evidence>
<dbReference type="Gene3D" id="1.10.10.10">
    <property type="entry name" value="Winged helix-like DNA-binding domain superfamily/Winged helix DNA-binding domain"/>
    <property type="match status" value="1"/>
</dbReference>
<dbReference type="Pfam" id="PF13545">
    <property type="entry name" value="HTH_Crp_2"/>
    <property type="match status" value="1"/>
</dbReference>
<sequence>MARRTRHNFSVSDRAQLIRQCEFGAGLSEEIVLNLAAASSVVDYRRRRFIYRIGDPADALFAIARGRVKLSHFEEGTGREAVIDIIGAGALFGESALYTTGEREKCAVAYENVRLLRLPVEDFRQAMGASRELYDYTFRLIGQRLMQAERRMADFALDAVQERLEKLLFELSKRYGRPAGDGVLIDIALPHRELASIVGSTRESVTVRLNAMRRAGIIDIVDRKIILKRPYATAAS</sequence>
<dbReference type="Proteomes" id="UP000031518">
    <property type="component" value="Unassembled WGS sequence"/>
</dbReference>
<dbReference type="GO" id="GO:0003700">
    <property type="term" value="F:DNA-binding transcription factor activity"/>
    <property type="evidence" value="ECO:0007669"/>
    <property type="project" value="TreeGrafter"/>
</dbReference>
<dbReference type="InterPro" id="IPR018490">
    <property type="entry name" value="cNMP-bd_dom_sf"/>
</dbReference>
<dbReference type="InterPro" id="IPR000595">
    <property type="entry name" value="cNMP-bd_dom"/>
</dbReference>
<reference evidence="6 7" key="2">
    <citation type="submission" date="2015-01" db="EMBL/GenBank/DDBJ databases">
        <title>Complete genome sequence of Pyrinomonas methylaliphatogenes type strain K22T.</title>
        <authorList>
            <person name="Lee K.C.Y."/>
            <person name="Power J.F."/>
            <person name="Dunfield P.F."/>
            <person name="Morgan X.C."/>
            <person name="Huttenhower C."/>
            <person name="Stott M.B."/>
        </authorList>
    </citation>
    <scope>NUCLEOTIDE SEQUENCE [LARGE SCALE GENOMIC DNA]</scope>
    <source>
        <strain evidence="6 7">K22</strain>
    </source>
</reference>
<evidence type="ECO:0000313" key="6">
    <source>
        <dbReference type="EMBL" id="CDM64047.1"/>
    </source>
</evidence>
<organism evidence="6 7">
    <name type="scientific">Pyrinomonas methylaliphatogenes</name>
    <dbReference type="NCBI Taxonomy" id="454194"/>
    <lineage>
        <taxon>Bacteria</taxon>
        <taxon>Pseudomonadati</taxon>
        <taxon>Acidobacteriota</taxon>
        <taxon>Blastocatellia</taxon>
        <taxon>Blastocatellales</taxon>
        <taxon>Pyrinomonadaceae</taxon>
        <taxon>Pyrinomonas</taxon>
    </lineage>
</organism>
<dbReference type="InterPro" id="IPR014710">
    <property type="entry name" value="RmlC-like_jellyroll"/>
</dbReference>
<proteinExistence type="predicted"/>
<dbReference type="RefSeq" id="WP_041973023.1">
    <property type="nucleotide sequence ID" value="NZ_CBXV010000001.1"/>
</dbReference>
<dbReference type="STRING" id="454194.PYK22_00039"/>
<dbReference type="CDD" id="cd00038">
    <property type="entry name" value="CAP_ED"/>
    <property type="match status" value="1"/>
</dbReference>
<dbReference type="PROSITE" id="PS51063">
    <property type="entry name" value="HTH_CRP_2"/>
    <property type="match status" value="1"/>
</dbReference>
<dbReference type="SMART" id="SM00100">
    <property type="entry name" value="cNMP"/>
    <property type="match status" value="1"/>
</dbReference>
<keyword evidence="1" id="KW-0805">Transcription regulation</keyword>
<keyword evidence="3" id="KW-0804">Transcription</keyword>
<evidence type="ECO:0000256" key="2">
    <source>
        <dbReference type="ARBA" id="ARBA00023125"/>
    </source>
</evidence>
<dbReference type="SMART" id="SM00419">
    <property type="entry name" value="HTH_CRP"/>
    <property type="match status" value="1"/>
</dbReference>
<dbReference type="Gene3D" id="2.60.120.10">
    <property type="entry name" value="Jelly Rolls"/>
    <property type="match status" value="1"/>
</dbReference>
<accession>A0A0B6WTM6</accession>
<protein>
    <submittedName>
        <fullName evidence="6">cAMP-binding protein</fullName>
    </submittedName>
</protein>
<dbReference type="PANTHER" id="PTHR24567">
    <property type="entry name" value="CRP FAMILY TRANSCRIPTIONAL REGULATORY PROTEIN"/>
    <property type="match status" value="1"/>
</dbReference>
<dbReference type="InterPro" id="IPR036388">
    <property type="entry name" value="WH-like_DNA-bd_sf"/>
</dbReference>
<dbReference type="EMBL" id="CBXV010000001">
    <property type="protein sequence ID" value="CDM64047.1"/>
    <property type="molecule type" value="Genomic_DNA"/>
</dbReference>
<name>A0A0B6WTM6_9BACT</name>
<keyword evidence="7" id="KW-1185">Reference proteome</keyword>
<dbReference type="GO" id="GO:0003677">
    <property type="term" value="F:DNA binding"/>
    <property type="evidence" value="ECO:0007669"/>
    <property type="project" value="UniProtKB-KW"/>
</dbReference>
<dbReference type="SUPFAM" id="SSF46785">
    <property type="entry name" value="Winged helix' DNA-binding domain"/>
    <property type="match status" value="1"/>
</dbReference>
<dbReference type="PROSITE" id="PS00519">
    <property type="entry name" value="HTH_ASNC_1"/>
    <property type="match status" value="1"/>
</dbReference>
<gene>
    <name evidence="6" type="ORF">PYK22_00039</name>
</gene>
<evidence type="ECO:0000259" key="4">
    <source>
        <dbReference type="PROSITE" id="PS50042"/>
    </source>
</evidence>
<dbReference type="SUPFAM" id="SSF51206">
    <property type="entry name" value="cAMP-binding domain-like"/>
    <property type="match status" value="1"/>
</dbReference>
<dbReference type="InterPro" id="IPR050397">
    <property type="entry name" value="Env_Response_Regulators"/>
</dbReference>
<dbReference type="AlphaFoldDB" id="A0A0B6WTM6"/>
<evidence type="ECO:0000259" key="5">
    <source>
        <dbReference type="PROSITE" id="PS51063"/>
    </source>
</evidence>
<dbReference type="PANTHER" id="PTHR24567:SF74">
    <property type="entry name" value="HTH-TYPE TRANSCRIPTIONAL REGULATOR ARCR"/>
    <property type="match status" value="1"/>
</dbReference>
<dbReference type="Pfam" id="PF00027">
    <property type="entry name" value="cNMP_binding"/>
    <property type="match status" value="1"/>
</dbReference>
<reference evidence="6 7" key="1">
    <citation type="submission" date="2013-12" db="EMBL/GenBank/DDBJ databases">
        <authorList>
            <person name="Stott M."/>
        </authorList>
    </citation>
    <scope>NUCLEOTIDE SEQUENCE [LARGE SCALE GENOMIC DNA]</scope>
    <source>
        <strain evidence="6 7">K22</strain>
    </source>
</reference>
<keyword evidence="2" id="KW-0238">DNA-binding</keyword>
<dbReference type="InterPro" id="IPR012318">
    <property type="entry name" value="HTH_CRP"/>
</dbReference>
<dbReference type="InterPro" id="IPR019885">
    <property type="entry name" value="Tscrpt_reg_HTH_AsnC-type_CS"/>
</dbReference>
<feature type="domain" description="Cyclic nucleotide-binding" evidence="4">
    <location>
        <begin position="23"/>
        <end position="144"/>
    </location>
</feature>
<evidence type="ECO:0000256" key="3">
    <source>
        <dbReference type="ARBA" id="ARBA00023163"/>
    </source>
</evidence>